<dbReference type="PANTHER" id="PTHR43199:SF1">
    <property type="entry name" value="GLUTATHIONE HYDROLASE PROENZYME"/>
    <property type="match status" value="1"/>
</dbReference>
<evidence type="ECO:0000256" key="1">
    <source>
        <dbReference type="ARBA" id="ARBA00001049"/>
    </source>
</evidence>
<feature type="binding site" evidence="10">
    <location>
        <position position="459"/>
    </location>
    <ligand>
        <name>L-glutamate</name>
        <dbReference type="ChEBI" id="CHEBI:29985"/>
    </ligand>
</feature>
<dbReference type="SUPFAM" id="SSF56235">
    <property type="entry name" value="N-terminal nucleophile aminohydrolases (Ntn hydrolases)"/>
    <property type="match status" value="1"/>
</dbReference>
<protein>
    <recommendedName>
        <fullName evidence="11">Glutathione hydrolase proenzyme</fullName>
        <ecNumber evidence="11">2.3.2.2</ecNumber>
        <ecNumber evidence="11">3.4.19.13</ecNumber>
    </recommendedName>
    <component>
        <recommendedName>
            <fullName evidence="11">Glutathione hydrolase large chain</fullName>
        </recommendedName>
    </component>
    <component>
        <recommendedName>
            <fullName evidence="11">Glutathione hydrolase small chain</fullName>
        </recommendedName>
    </component>
</protein>
<dbReference type="Gene3D" id="3.60.20.40">
    <property type="match status" value="1"/>
</dbReference>
<dbReference type="Proteomes" id="UP000192708">
    <property type="component" value="Unassembled WGS sequence"/>
</dbReference>
<gene>
    <name evidence="12" type="ORF">SAMN06296008_104192</name>
</gene>
<dbReference type="GO" id="GO:0006751">
    <property type="term" value="P:glutathione catabolic process"/>
    <property type="evidence" value="ECO:0007669"/>
    <property type="project" value="UniProtKB-UniRule"/>
</dbReference>
<dbReference type="PROSITE" id="PS00462">
    <property type="entry name" value="G_GLU_TRANSPEPTIDASE"/>
    <property type="match status" value="1"/>
</dbReference>
<comment type="pathway">
    <text evidence="11">Sulfur metabolism; glutathione metabolism.</text>
</comment>
<organism evidence="12 13">
    <name type="scientific">Polynucleobacter kasalickyi</name>
    <dbReference type="NCBI Taxonomy" id="1938817"/>
    <lineage>
        <taxon>Bacteria</taxon>
        <taxon>Pseudomonadati</taxon>
        <taxon>Pseudomonadota</taxon>
        <taxon>Betaproteobacteria</taxon>
        <taxon>Burkholderiales</taxon>
        <taxon>Burkholderiaceae</taxon>
        <taxon>Polynucleobacter</taxon>
    </lineage>
</organism>
<dbReference type="AlphaFoldDB" id="A0A1W1Z8H2"/>
<comment type="catalytic activity">
    <reaction evidence="8 11">
        <text>an N-terminal (5-L-glutamyl)-[peptide] + an alpha-amino acid = 5-L-glutamyl amino acid + an N-terminal L-alpha-aminoacyl-[peptide]</text>
        <dbReference type="Rhea" id="RHEA:23904"/>
        <dbReference type="Rhea" id="RHEA-COMP:9780"/>
        <dbReference type="Rhea" id="RHEA-COMP:9795"/>
        <dbReference type="ChEBI" id="CHEBI:77644"/>
        <dbReference type="ChEBI" id="CHEBI:78597"/>
        <dbReference type="ChEBI" id="CHEBI:78599"/>
        <dbReference type="ChEBI" id="CHEBI:78608"/>
        <dbReference type="EC" id="2.3.2.2"/>
    </reaction>
</comment>
<feature type="binding site" evidence="10">
    <location>
        <position position="506"/>
    </location>
    <ligand>
        <name>L-glutamate</name>
        <dbReference type="ChEBI" id="CHEBI:29985"/>
    </ligand>
</feature>
<feature type="binding site" evidence="10">
    <location>
        <begin position="483"/>
        <end position="484"/>
    </location>
    <ligand>
        <name>L-glutamate</name>
        <dbReference type="ChEBI" id="CHEBI:29985"/>
    </ligand>
</feature>
<evidence type="ECO:0000313" key="12">
    <source>
        <dbReference type="EMBL" id="SMC44676.1"/>
    </source>
</evidence>
<keyword evidence="6 11" id="KW-0865">Zymogen</keyword>
<dbReference type="EMBL" id="FWXJ01000004">
    <property type="protein sequence ID" value="SMC44676.1"/>
    <property type="molecule type" value="Genomic_DNA"/>
</dbReference>
<dbReference type="NCBIfam" id="TIGR00066">
    <property type="entry name" value="g_glut_trans"/>
    <property type="match status" value="1"/>
</dbReference>
<evidence type="ECO:0000256" key="6">
    <source>
        <dbReference type="ARBA" id="ARBA00023145"/>
    </source>
</evidence>
<dbReference type="GO" id="GO:0006750">
    <property type="term" value="P:glutathione biosynthetic process"/>
    <property type="evidence" value="ECO:0007669"/>
    <property type="project" value="UniProtKB-KW"/>
</dbReference>
<evidence type="ECO:0000256" key="8">
    <source>
        <dbReference type="ARBA" id="ARBA00047417"/>
    </source>
</evidence>
<evidence type="ECO:0000256" key="3">
    <source>
        <dbReference type="ARBA" id="ARBA00009381"/>
    </source>
</evidence>
<evidence type="ECO:0000313" key="13">
    <source>
        <dbReference type="Proteomes" id="UP000192708"/>
    </source>
</evidence>
<feature type="active site" description="Nucleophile" evidence="9">
    <location>
        <position position="419"/>
    </location>
</feature>
<comment type="subunit">
    <text evidence="11">This enzyme consists of two polypeptide chains, which are synthesized in precursor form from a single polypeptide.</text>
</comment>
<keyword evidence="4 11" id="KW-0808">Transferase</keyword>
<dbReference type="OrthoDB" id="5297205at2"/>
<dbReference type="Gene3D" id="1.10.246.130">
    <property type="match status" value="1"/>
</dbReference>
<evidence type="ECO:0000256" key="9">
    <source>
        <dbReference type="PIRSR" id="PIRSR600101-1"/>
    </source>
</evidence>
<evidence type="ECO:0000256" key="10">
    <source>
        <dbReference type="PIRSR" id="PIRSR600101-2"/>
    </source>
</evidence>
<name>A0A1W1Z8H2_9BURK</name>
<evidence type="ECO:0000256" key="4">
    <source>
        <dbReference type="ARBA" id="ARBA00022679"/>
    </source>
</evidence>
<dbReference type="InterPro" id="IPR043138">
    <property type="entry name" value="GGT_lsub"/>
</dbReference>
<evidence type="ECO:0000256" key="7">
    <source>
        <dbReference type="ARBA" id="ARBA00023315"/>
    </source>
</evidence>
<dbReference type="RefSeq" id="WP_084283150.1">
    <property type="nucleotide sequence ID" value="NZ_FWXJ01000004.1"/>
</dbReference>
<dbReference type="PRINTS" id="PR01210">
    <property type="entry name" value="GGTRANSPTASE"/>
</dbReference>
<dbReference type="InterPro" id="IPR051792">
    <property type="entry name" value="GGT_bact"/>
</dbReference>
<comment type="similarity">
    <text evidence="3 11">Belongs to the gamma-glutamyltransferase family.</text>
</comment>
<dbReference type="PANTHER" id="PTHR43199">
    <property type="entry name" value="GLUTATHIONE HYDROLASE"/>
    <property type="match status" value="1"/>
</dbReference>
<evidence type="ECO:0000256" key="11">
    <source>
        <dbReference type="RuleBase" id="RU368036"/>
    </source>
</evidence>
<dbReference type="InterPro" id="IPR043137">
    <property type="entry name" value="GGT_ssub_C"/>
</dbReference>
<dbReference type="Pfam" id="PF01019">
    <property type="entry name" value="G_glu_transpept"/>
    <property type="match status" value="1"/>
</dbReference>
<dbReference type="GO" id="GO:0103068">
    <property type="term" value="F:leukotriene C4 gamma-glutamyl transferase activity"/>
    <property type="evidence" value="ECO:0007669"/>
    <property type="project" value="UniProtKB-EC"/>
</dbReference>
<comment type="catalytic activity">
    <reaction evidence="1 11">
        <text>an S-substituted glutathione + H2O = an S-substituted L-cysteinylglycine + L-glutamate</text>
        <dbReference type="Rhea" id="RHEA:59468"/>
        <dbReference type="ChEBI" id="CHEBI:15377"/>
        <dbReference type="ChEBI" id="CHEBI:29985"/>
        <dbReference type="ChEBI" id="CHEBI:90779"/>
        <dbReference type="ChEBI" id="CHEBI:143103"/>
        <dbReference type="EC" id="3.4.19.13"/>
    </reaction>
</comment>
<dbReference type="UniPathway" id="UPA00204"/>
<keyword evidence="13" id="KW-1185">Reference proteome</keyword>
<evidence type="ECO:0000256" key="5">
    <source>
        <dbReference type="ARBA" id="ARBA00022801"/>
    </source>
</evidence>
<feature type="binding site" evidence="10">
    <location>
        <position position="132"/>
    </location>
    <ligand>
        <name>L-glutamate</name>
        <dbReference type="ChEBI" id="CHEBI:29985"/>
    </ligand>
</feature>
<reference evidence="12 13" key="1">
    <citation type="submission" date="2017-04" db="EMBL/GenBank/DDBJ databases">
        <authorList>
            <person name="Afonso C.L."/>
            <person name="Miller P.J."/>
            <person name="Scott M.A."/>
            <person name="Spackman E."/>
            <person name="Goraichik I."/>
            <person name="Dimitrov K.M."/>
            <person name="Suarez D.L."/>
            <person name="Swayne D.E."/>
        </authorList>
    </citation>
    <scope>NUCLEOTIDE SEQUENCE [LARGE SCALE GENOMIC DNA]</scope>
    <source>
        <strain evidence="12 13">VK13</strain>
    </source>
</reference>
<comment type="PTM">
    <text evidence="11">Cleaved by autocatalysis into a large and a small subunit.</text>
</comment>
<evidence type="ECO:0000256" key="2">
    <source>
        <dbReference type="ARBA" id="ARBA00001089"/>
    </source>
</evidence>
<keyword evidence="7 11" id="KW-0012">Acyltransferase</keyword>
<dbReference type="STRING" id="1938817.SAMN06296008_104192"/>
<keyword evidence="5 11" id="KW-0378">Hydrolase</keyword>
<dbReference type="InterPro" id="IPR055262">
    <property type="entry name" value="GGT_CS"/>
</dbReference>
<dbReference type="EC" id="2.3.2.2" evidence="11"/>
<dbReference type="GO" id="GO:0036374">
    <property type="term" value="F:glutathione hydrolase activity"/>
    <property type="evidence" value="ECO:0007669"/>
    <property type="project" value="UniProtKB-UniRule"/>
</dbReference>
<proteinExistence type="inferred from homology"/>
<dbReference type="InterPro" id="IPR000101">
    <property type="entry name" value="GGT_peptidase"/>
</dbReference>
<accession>A0A1W1Z8H2</accession>
<keyword evidence="11" id="KW-0317">Glutathione biosynthesis</keyword>
<comment type="catalytic activity">
    <reaction evidence="2 11">
        <text>glutathione + H2O = L-cysteinylglycine + L-glutamate</text>
        <dbReference type="Rhea" id="RHEA:28807"/>
        <dbReference type="ChEBI" id="CHEBI:15377"/>
        <dbReference type="ChEBI" id="CHEBI:29985"/>
        <dbReference type="ChEBI" id="CHEBI:57925"/>
        <dbReference type="ChEBI" id="CHEBI:61694"/>
        <dbReference type="EC" id="3.4.19.13"/>
    </reaction>
</comment>
<dbReference type="InterPro" id="IPR029055">
    <property type="entry name" value="Ntn_hydrolases_N"/>
</dbReference>
<sequence length="589" mass="64860">MKLNIKFELPQRAIVLVHLFSGIFLSGMIANFNLLYAQPLITAPAIPEPEMFSRIAEKKLAFGKSMMVATANSYASQAAYAILKKGGNATDAAIAASVMLTLTEPNATGIGGGGFLVHFDAKRKKIQAYDGRETAPALAYPDRFLSASGEVMRFEDAMTSGRAVGTPGLLKMLEMVHQTHGKLPWKQILLPTIQQSQQGFIVSDRLHILIQKDPYLKNNPESRKYFYDQQGLAFEVGTLIKNPELAKVLNEVAEHGANAFYTGWIARDIERAVQKNAHPGDLTIKDLSSYKAKERPILCHTYRIWNICGMPPPSSGTLAILQMLGILESFPMTDYPANTWQGIHLFSEAGRLAFADRDEYIADPDFVVPPIKGMLDSTYIQKRRDQINWNKSLQKALPGQPEGTLAQYSSDSLSEAAGTSHISVIDSWGNAVSLTNTIEAQFGSRIMVDGFLLNNQLTDFSLTPMVDGKLVANRVEPNKRPRSSMAPLLVFDQYGNLVMNVGSAGGSGIINYLAKTLVAVMDWNMNIQDAISLPNFGSRNKETELEQMGSWDSVVGSLKEKSHMIKYFDAPSGLHGLYIINGGQRYLLN</sequence>
<dbReference type="EC" id="3.4.19.13" evidence="11"/>